<reference evidence="1 2" key="1">
    <citation type="submission" date="2017-09" db="EMBL/GenBank/DDBJ databases">
        <title>Bacterial strain isolated from the female urinary microbiota.</title>
        <authorList>
            <person name="Thomas-White K."/>
            <person name="Kumar N."/>
            <person name="Forster S."/>
            <person name="Putonti C."/>
            <person name="Lawley T."/>
            <person name="Wolfe A.J."/>
        </authorList>
    </citation>
    <scope>NUCLEOTIDE SEQUENCE [LARGE SCALE GENOMIC DNA]</scope>
    <source>
        <strain evidence="1 2">UMB0792</strain>
    </source>
</reference>
<dbReference type="AlphaFoldDB" id="A0A2N6T527"/>
<name>A0A2N6T527_9CORY</name>
<evidence type="ECO:0000313" key="1">
    <source>
        <dbReference type="EMBL" id="PMC64420.1"/>
    </source>
</evidence>
<accession>A0A2N6T527</accession>
<dbReference type="Proteomes" id="UP000235836">
    <property type="component" value="Unassembled WGS sequence"/>
</dbReference>
<gene>
    <name evidence="1" type="ORF">CJ203_06605</name>
</gene>
<dbReference type="RefSeq" id="WP_102724018.1">
    <property type="nucleotide sequence ID" value="NZ_PNHG01000007.1"/>
</dbReference>
<sequence length="231" mass="24894">MNDPTRIPRVLERLREAWEGQPDLPLATLFGILANNGAGWGTTDEELEGLLVRQAQAHPADLPRSDEGRVAVDVLVETVSPAHRVTLTAAGDVVVRSGTERARQPSVWRYSAVRPTGPGRMLVLADSDGVEHRLGVVTLISPVRPSGPLEGLVRPDIGNAVWLVVLEGGARAVVTQRIHLWQVEGRAVRKSSHTWERIVNAASGEEFRYAPAGGGAQVSLGRVELVLLLEG</sequence>
<comment type="caution">
    <text evidence="1">The sequence shown here is derived from an EMBL/GenBank/DDBJ whole genome shotgun (WGS) entry which is preliminary data.</text>
</comment>
<protein>
    <submittedName>
        <fullName evidence="1">Uncharacterized protein</fullName>
    </submittedName>
</protein>
<proteinExistence type="predicted"/>
<dbReference type="EMBL" id="PNHG01000007">
    <property type="protein sequence ID" value="PMC64420.1"/>
    <property type="molecule type" value="Genomic_DNA"/>
</dbReference>
<evidence type="ECO:0000313" key="2">
    <source>
        <dbReference type="Proteomes" id="UP000235836"/>
    </source>
</evidence>
<organism evidence="1 2">
    <name type="scientific">Corynebacterium tuscaniense</name>
    <dbReference type="NCBI Taxonomy" id="302449"/>
    <lineage>
        <taxon>Bacteria</taxon>
        <taxon>Bacillati</taxon>
        <taxon>Actinomycetota</taxon>
        <taxon>Actinomycetes</taxon>
        <taxon>Mycobacteriales</taxon>
        <taxon>Corynebacteriaceae</taxon>
        <taxon>Corynebacterium</taxon>
    </lineage>
</organism>
<keyword evidence="2" id="KW-1185">Reference proteome</keyword>